<dbReference type="AlphaFoldDB" id="A0A9N8DQZ4"/>
<dbReference type="InterPro" id="IPR002562">
    <property type="entry name" value="3'-5'_exonuclease_dom"/>
</dbReference>
<keyword evidence="2" id="KW-0378">Hydrolase</keyword>
<dbReference type="GO" id="GO:0008408">
    <property type="term" value="F:3'-5' exonuclease activity"/>
    <property type="evidence" value="ECO:0007669"/>
    <property type="project" value="InterPro"/>
</dbReference>
<dbReference type="InterPro" id="IPR012337">
    <property type="entry name" value="RNaseH-like_sf"/>
</dbReference>
<reference evidence="2" key="1">
    <citation type="submission" date="2020-06" db="EMBL/GenBank/DDBJ databases">
        <authorList>
            <consortium name="Plant Systems Biology data submission"/>
        </authorList>
    </citation>
    <scope>NUCLEOTIDE SEQUENCE</scope>
    <source>
        <strain evidence="2">D6</strain>
    </source>
</reference>
<accession>A0A9N8DQZ4</accession>
<dbReference type="PANTHER" id="PTHR46814:SF1">
    <property type="entry name" value="EGALITARIAN, ISOFORM B"/>
    <property type="match status" value="1"/>
</dbReference>
<dbReference type="GO" id="GO:0003676">
    <property type="term" value="F:nucleic acid binding"/>
    <property type="evidence" value="ECO:0007669"/>
    <property type="project" value="InterPro"/>
</dbReference>
<feature type="domain" description="3'-5' exonuclease" evidence="1">
    <location>
        <begin position="3"/>
        <end position="201"/>
    </location>
</feature>
<proteinExistence type="predicted"/>
<name>A0A9N8DQZ4_9STRA</name>
<dbReference type="EMBL" id="CAICTM010000224">
    <property type="protein sequence ID" value="CAB9505259.1"/>
    <property type="molecule type" value="Genomic_DNA"/>
</dbReference>
<dbReference type="OrthoDB" id="26838at2759"/>
<evidence type="ECO:0000313" key="3">
    <source>
        <dbReference type="Proteomes" id="UP001153069"/>
    </source>
</evidence>
<keyword evidence="2" id="KW-0540">Nuclease</keyword>
<dbReference type="PANTHER" id="PTHR46814">
    <property type="entry name" value="EGALITARIAN, ISOFORM B"/>
    <property type="match status" value="1"/>
</dbReference>
<comment type="caution">
    <text evidence="2">The sequence shown here is derived from an EMBL/GenBank/DDBJ whole genome shotgun (WGS) entry which is preliminary data.</text>
</comment>
<dbReference type="InterPro" id="IPR036397">
    <property type="entry name" value="RNaseH_sf"/>
</dbReference>
<evidence type="ECO:0000259" key="1">
    <source>
        <dbReference type="SMART" id="SM00474"/>
    </source>
</evidence>
<evidence type="ECO:0000313" key="2">
    <source>
        <dbReference type="EMBL" id="CAB9505259.1"/>
    </source>
</evidence>
<dbReference type="GO" id="GO:0006139">
    <property type="term" value="P:nucleobase-containing compound metabolic process"/>
    <property type="evidence" value="ECO:0007669"/>
    <property type="project" value="InterPro"/>
</dbReference>
<dbReference type="Gene3D" id="3.30.420.10">
    <property type="entry name" value="Ribonuclease H-like superfamily/Ribonuclease H"/>
    <property type="match status" value="1"/>
</dbReference>
<protein>
    <submittedName>
        <fullName evidence="2">Exonuclease 3'-5' domain containing 1</fullName>
    </submittedName>
</protein>
<dbReference type="SUPFAM" id="SSF53098">
    <property type="entry name" value="Ribonuclease H-like"/>
    <property type="match status" value="1"/>
</dbReference>
<gene>
    <name evidence="2" type="ORF">SEMRO_225_G091790.1</name>
</gene>
<keyword evidence="2" id="KW-0269">Exonuclease</keyword>
<sequence>MTRTLIVDNEAQRLNSNAASAFFAAVERACRSVVPTRVAFDCEGVSLSRIGSLEVVSLCFEDDSGTAFLVDLNVSKHGATPEHNARVAALKQLFECPTVTKIIHDCRMDCDALYHHCGISLQNVHDTSCYHTVITLEDAASLNTVLAYNGVSSNTTRDSTVYQRNPNFWAMRPMTAMMITWASSDVDKLLQLASRQTAILTARGLLYEANAKSMSARFAGLLPRMSVDTSLRCRPSVIGKFMGTKGRNVRNLEKRSGACIYRSRGHVNMQFIVYYPDQNALSMVRRAMAGV</sequence>
<keyword evidence="3" id="KW-1185">Reference proteome</keyword>
<dbReference type="Proteomes" id="UP001153069">
    <property type="component" value="Unassembled WGS sequence"/>
</dbReference>
<dbReference type="SMART" id="SM00474">
    <property type="entry name" value="35EXOc"/>
    <property type="match status" value="1"/>
</dbReference>
<organism evidence="2 3">
    <name type="scientific">Seminavis robusta</name>
    <dbReference type="NCBI Taxonomy" id="568900"/>
    <lineage>
        <taxon>Eukaryota</taxon>
        <taxon>Sar</taxon>
        <taxon>Stramenopiles</taxon>
        <taxon>Ochrophyta</taxon>
        <taxon>Bacillariophyta</taxon>
        <taxon>Bacillariophyceae</taxon>
        <taxon>Bacillariophycidae</taxon>
        <taxon>Naviculales</taxon>
        <taxon>Naviculaceae</taxon>
        <taxon>Seminavis</taxon>
    </lineage>
</organism>
<dbReference type="Pfam" id="PF01612">
    <property type="entry name" value="DNA_pol_A_exo1"/>
    <property type="match status" value="1"/>
</dbReference>